<organism evidence="2 3">
    <name type="scientific">Parageobacillus galactosidasius</name>
    <dbReference type="NCBI Taxonomy" id="883812"/>
    <lineage>
        <taxon>Bacteria</taxon>
        <taxon>Bacillati</taxon>
        <taxon>Bacillota</taxon>
        <taxon>Bacilli</taxon>
        <taxon>Bacillales</taxon>
        <taxon>Anoxybacillaceae</taxon>
        <taxon>Parageobacillus</taxon>
    </lineage>
</organism>
<keyword evidence="1" id="KW-0472">Membrane</keyword>
<keyword evidence="1" id="KW-1133">Transmembrane helix</keyword>
<feature type="transmembrane region" description="Helical" evidence="1">
    <location>
        <begin position="30"/>
        <end position="53"/>
    </location>
</feature>
<dbReference type="EMBL" id="NDYL01000001">
    <property type="protein sequence ID" value="OXB93957.1"/>
    <property type="molecule type" value="Genomic_DNA"/>
</dbReference>
<proteinExistence type="predicted"/>
<evidence type="ECO:0000256" key="1">
    <source>
        <dbReference type="SAM" id="Phobius"/>
    </source>
</evidence>
<sequence>MNIGAGLILLPISIITFIIGIIIKKQKRIFGTWLIIAGLLIIVVSVLLLTGLYDPYSNHIR</sequence>
<dbReference type="AlphaFoldDB" id="A0A226QQG9"/>
<keyword evidence="3" id="KW-1185">Reference proteome</keyword>
<evidence type="ECO:0000313" key="2">
    <source>
        <dbReference type="EMBL" id="OXB93957.1"/>
    </source>
</evidence>
<comment type="caution">
    <text evidence="2">The sequence shown here is derived from an EMBL/GenBank/DDBJ whole genome shotgun (WGS) entry which is preliminary data.</text>
</comment>
<name>A0A226QQG9_9BACL</name>
<keyword evidence="1" id="KW-0812">Transmembrane</keyword>
<dbReference type="Proteomes" id="UP000198394">
    <property type="component" value="Unassembled WGS sequence"/>
</dbReference>
<feature type="transmembrane region" description="Helical" evidence="1">
    <location>
        <begin position="6"/>
        <end position="23"/>
    </location>
</feature>
<gene>
    <name evidence="2" type="ORF">B9L23_03365</name>
</gene>
<protein>
    <submittedName>
        <fullName evidence="2">Uncharacterized protein</fullName>
    </submittedName>
</protein>
<evidence type="ECO:0000313" key="3">
    <source>
        <dbReference type="Proteomes" id="UP000198394"/>
    </source>
</evidence>
<reference evidence="2 3" key="1">
    <citation type="submission" date="2017-04" db="EMBL/GenBank/DDBJ databases">
        <title>The genome sequence of Parageobacillus galactosidasius DSM 18751.</title>
        <authorList>
            <person name="Ramaloko W.T."/>
            <person name="Koen N."/>
            <person name="Polliack S."/>
            <person name="Aliyu H."/>
            <person name="Lebre P."/>
            <person name="Mohr T."/>
            <person name="Oswald F."/>
            <person name="Zwick M."/>
            <person name="Neumann A."/>
            <person name="Syldatk C."/>
            <person name="Cowan D."/>
            <person name="De Maayer P."/>
        </authorList>
    </citation>
    <scope>NUCLEOTIDE SEQUENCE [LARGE SCALE GENOMIC DNA]</scope>
    <source>
        <strain evidence="2 3">DSM 18751</strain>
    </source>
</reference>
<accession>A0A226QQG9</accession>